<gene>
    <name evidence="2" type="ORF">EJ357_38565</name>
</gene>
<name>A0A3S9MHJ0_9ACTN</name>
<keyword evidence="1" id="KW-0812">Transmembrane</keyword>
<organism evidence="2 3">
    <name type="scientific">Streptomyces cyaneochromogenes</name>
    <dbReference type="NCBI Taxonomy" id="2496836"/>
    <lineage>
        <taxon>Bacteria</taxon>
        <taxon>Bacillati</taxon>
        <taxon>Actinomycetota</taxon>
        <taxon>Actinomycetes</taxon>
        <taxon>Kitasatosporales</taxon>
        <taxon>Streptomycetaceae</taxon>
        <taxon>Streptomyces</taxon>
    </lineage>
</organism>
<sequence>MQREPYVKALFLLIAALTSLLVALVAGFLSWASGSDPAGAFLHGGGAFILWMTLCVAILSALRLLE</sequence>
<evidence type="ECO:0000256" key="1">
    <source>
        <dbReference type="SAM" id="Phobius"/>
    </source>
</evidence>
<dbReference type="AlphaFoldDB" id="A0A3S9MHJ0"/>
<keyword evidence="1" id="KW-1133">Transmembrane helix</keyword>
<dbReference type="EMBL" id="CP034539">
    <property type="protein sequence ID" value="AZQ38629.1"/>
    <property type="molecule type" value="Genomic_DNA"/>
</dbReference>
<accession>A0A3S9MHJ0</accession>
<keyword evidence="3" id="KW-1185">Reference proteome</keyword>
<dbReference type="KEGG" id="scya:EJ357_38565"/>
<evidence type="ECO:0000313" key="3">
    <source>
        <dbReference type="Proteomes" id="UP000280298"/>
    </source>
</evidence>
<proteinExistence type="predicted"/>
<protein>
    <submittedName>
        <fullName evidence="2">Uncharacterized protein</fullName>
    </submittedName>
</protein>
<feature type="transmembrane region" description="Helical" evidence="1">
    <location>
        <begin position="44"/>
        <end position="65"/>
    </location>
</feature>
<dbReference type="Proteomes" id="UP000280298">
    <property type="component" value="Chromosome"/>
</dbReference>
<keyword evidence="1" id="KW-0472">Membrane</keyword>
<dbReference type="OrthoDB" id="4333773at2"/>
<evidence type="ECO:0000313" key="2">
    <source>
        <dbReference type="EMBL" id="AZQ38629.1"/>
    </source>
</evidence>
<reference evidence="2 3" key="1">
    <citation type="journal article" date="2019" name="Int. J. Syst. Evol. Microbiol.">
        <title>Streptomyces cyaneochromogenes sp. nov., a blue pigment-producing actinomycete from manganese-contaminated soil.</title>
        <authorList>
            <person name="Tang X."/>
            <person name="Zhao J."/>
            <person name="Li K."/>
            <person name="Chen Z."/>
            <person name="Sun Y."/>
            <person name="Gao J."/>
        </authorList>
    </citation>
    <scope>NUCLEOTIDE SEQUENCE [LARGE SCALE GENOMIC DNA]</scope>
    <source>
        <strain evidence="2 3">MK-45</strain>
    </source>
</reference>